<protein>
    <submittedName>
        <fullName evidence="2">Uncharacterized protein</fullName>
    </submittedName>
</protein>
<dbReference type="OMA" id="IEIEDTH"/>
<dbReference type="HOGENOM" id="CLU_1252485_0_0_1"/>
<organism evidence="2 3">
    <name type="scientific">Oryza sativa subsp. indica</name>
    <name type="common">Rice</name>
    <dbReference type="NCBI Taxonomy" id="39946"/>
    <lineage>
        <taxon>Eukaryota</taxon>
        <taxon>Viridiplantae</taxon>
        <taxon>Streptophyta</taxon>
        <taxon>Embryophyta</taxon>
        <taxon>Tracheophyta</taxon>
        <taxon>Spermatophyta</taxon>
        <taxon>Magnoliopsida</taxon>
        <taxon>Liliopsida</taxon>
        <taxon>Poales</taxon>
        <taxon>Poaceae</taxon>
        <taxon>BOP clade</taxon>
        <taxon>Oryzoideae</taxon>
        <taxon>Oryzeae</taxon>
        <taxon>Oryzinae</taxon>
        <taxon>Oryza</taxon>
        <taxon>Oryza sativa</taxon>
    </lineage>
</organism>
<evidence type="ECO:0000256" key="1">
    <source>
        <dbReference type="SAM" id="MobiDB-lite"/>
    </source>
</evidence>
<proteinExistence type="predicted"/>
<gene>
    <name evidence="2" type="ORF">OsI_30572</name>
</gene>
<evidence type="ECO:0000313" key="2">
    <source>
        <dbReference type="EMBL" id="EEC84186.1"/>
    </source>
</evidence>
<dbReference type="AlphaFoldDB" id="B8BDF2"/>
<dbReference type="EMBL" id="CM000134">
    <property type="protein sequence ID" value="EEC84186.1"/>
    <property type="molecule type" value="Genomic_DNA"/>
</dbReference>
<accession>B8BDF2</accession>
<name>B8BDF2_ORYSI</name>
<reference evidence="2 3" key="1">
    <citation type="journal article" date="2005" name="PLoS Biol.">
        <title>The genomes of Oryza sativa: a history of duplications.</title>
        <authorList>
            <person name="Yu J."/>
            <person name="Wang J."/>
            <person name="Lin W."/>
            <person name="Li S."/>
            <person name="Li H."/>
            <person name="Zhou J."/>
            <person name="Ni P."/>
            <person name="Dong W."/>
            <person name="Hu S."/>
            <person name="Zeng C."/>
            <person name="Zhang J."/>
            <person name="Zhang Y."/>
            <person name="Li R."/>
            <person name="Xu Z."/>
            <person name="Li S."/>
            <person name="Li X."/>
            <person name="Zheng H."/>
            <person name="Cong L."/>
            <person name="Lin L."/>
            <person name="Yin J."/>
            <person name="Geng J."/>
            <person name="Li G."/>
            <person name="Shi J."/>
            <person name="Liu J."/>
            <person name="Lv H."/>
            <person name="Li J."/>
            <person name="Wang J."/>
            <person name="Deng Y."/>
            <person name="Ran L."/>
            <person name="Shi X."/>
            <person name="Wang X."/>
            <person name="Wu Q."/>
            <person name="Li C."/>
            <person name="Ren X."/>
            <person name="Wang J."/>
            <person name="Wang X."/>
            <person name="Li D."/>
            <person name="Liu D."/>
            <person name="Zhang X."/>
            <person name="Ji Z."/>
            <person name="Zhao W."/>
            <person name="Sun Y."/>
            <person name="Zhang Z."/>
            <person name="Bao J."/>
            <person name="Han Y."/>
            <person name="Dong L."/>
            <person name="Ji J."/>
            <person name="Chen P."/>
            <person name="Wu S."/>
            <person name="Liu J."/>
            <person name="Xiao Y."/>
            <person name="Bu D."/>
            <person name="Tan J."/>
            <person name="Yang L."/>
            <person name="Ye C."/>
            <person name="Zhang J."/>
            <person name="Xu J."/>
            <person name="Zhou Y."/>
            <person name="Yu Y."/>
            <person name="Zhang B."/>
            <person name="Zhuang S."/>
            <person name="Wei H."/>
            <person name="Liu B."/>
            <person name="Lei M."/>
            <person name="Yu H."/>
            <person name="Li Y."/>
            <person name="Xu H."/>
            <person name="Wei S."/>
            <person name="He X."/>
            <person name="Fang L."/>
            <person name="Zhang Z."/>
            <person name="Zhang Y."/>
            <person name="Huang X."/>
            <person name="Su Z."/>
            <person name="Tong W."/>
            <person name="Li J."/>
            <person name="Tong Z."/>
            <person name="Li S."/>
            <person name="Ye J."/>
            <person name="Wang L."/>
            <person name="Fang L."/>
            <person name="Lei T."/>
            <person name="Chen C."/>
            <person name="Chen H."/>
            <person name="Xu Z."/>
            <person name="Li H."/>
            <person name="Huang H."/>
            <person name="Zhang F."/>
            <person name="Xu H."/>
            <person name="Li N."/>
            <person name="Zhao C."/>
            <person name="Li S."/>
            <person name="Dong L."/>
            <person name="Huang Y."/>
            <person name="Li L."/>
            <person name="Xi Y."/>
            <person name="Qi Q."/>
            <person name="Li W."/>
            <person name="Zhang B."/>
            <person name="Hu W."/>
            <person name="Zhang Y."/>
            <person name="Tian X."/>
            <person name="Jiao Y."/>
            <person name="Liang X."/>
            <person name="Jin J."/>
            <person name="Gao L."/>
            <person name="Zheng W."/>
            <person name="Hao B."/>
            <person name="Liu S."/>
            <person name="Wang W."/>
            <person name="Yuan L."/>
            <person name="Cao M."/>
            <person name="McDermott J."/>
            <person name="Samudrala R."/>
            <person name="Wang J."/>
            <person name="Wong G.K."/>
            <person name="Yang H."/>
        </authorList>
    </citation>
    <scope>NUCLEOTIDE SEQUENCE [LARGE SCALE GENOMIC DNA]</scope>
    <source>
        <strain evidence="3">cv. 93-11</strain>
    </source>
</reference>
<sequence length="195" mass="22385">MEHLSIQNLYAPRAEFCEAPFSTKLIRSSGYELHPNIIAMVREQPFSGRERENSYHHLCLDKESAMYLNISVGGSFAHKTRSEEGKLLDHILENTSFAHCETIIEIEDTHEESTSESEYATSISHDSNVESSPEPREPKVKEIQSLEFPFKFDGDIIEDYGNTSNYSCQKRPPVLYSSPSPLEENLFKKINYHHK</sequence>
<dbReference type="Gramene" id="BGIOSGA030143-TA">
    <property type="protein sequence ID" value="BGIOSGA030143-PA"/>
    <property type="gene ID" value="BGIOSGA030143"/>
</dbReference>
<keyword evidence="3" id="KW-1185">Reference proteome</keyword>
<dbReference type="Proteomes" id="UP000007015">
    <property type="component" value="Chromosome 9"/>
</dbReference>
<feature type="region of interest" description="Disordered" evidence="1">
    <location>
        <begin position="109"/>
        <end position="139"/>
    </location>
</feature>
<evidence type="ECO:0000313" key="3">
    <source>
        <dbReference type="Proteomes" id="UP000007015"/>
    </source>
</evidence>